<gene>
    <name evidence="1" type="primary">FUN30</name>
    <name evidence="1" type="ORF">IWQ57_001618</name>
</gene>
<proteinExistence type="predicted"/>
<protein>
    <submittedName>
        <fullName evidence="1">DNA-dependent ATPase fun30</fullName>
        <ecNumber evidence="1">3.6.4.12</ecNumber>
    </submittedName>
</protein>
<keyword evidence="1" id="KW-0378">Hydrolase</keyword>
<name>A0ACC1K3B4_9FUNG</name>
<accession>A0ACC1K3B4</accession>
<evidence type="ECO:0000313" key="1">
    <source>
        <dbReference type="EMBL" id="KAJ2772774.1"/>
    </source>
</evidence>
<dbReference type="Proteomes" id="UP001140234">
    <property type="component" value="Unassembled WGS sequence"/>
</dbReference>
<dbReference type="EC" id="3.6.4.12" evidence="1"/>
<dbReference type="EMBL" id="JANBUJ010000319">
    <property type="protein sequence ID" value="KAJ2772774.1"/>
    <property type="molecule type" value="Genomic_DNA"/>
</dbReference>
<reference evidence="1" key="1">
    <citation type="submission" date="2022-07" db="EMBL/GenBank/DDBJ databases">
        <title>Phylogenomic reconstructions and comparative analyses of Kickxellomycotina fungi.</title>
        <authorList>
            <person name="Reynolds N.K."/>
            <person name="Stajich J.E."/>
            <person name="Barry K."/>
            <person name="Grigoriev I.V."/>
            <person name="Crous P."/>
            <person name="Smith M.E."/>
        </authorList>
    </citation>
    <scope>NUCLEOTIDE SEQUENCE</scope>
    <source>
        <strain evidence="1">CBS 109366</strain>
    </source>
</reference>
<evidence type="ECO:0000313" key="2">
    <source>
        <dbReference type="Proteomes" id="UP001140234"/>
    </source>
</evidence>
<organism evidence="1 2">
    <name type="scientific">Coemansia nantahalensis</name>
    <dbReference type="NCBI Taxonomy" id="2789366"/>
    <lineage>
        <taxon>Eukaryota</taxon>
        <taxon>Fungi</taxon>
        <taxon>Fungi incertae sedis</taxon>
        <taxon>Zoopagomycota</taxon>
        <taxon>Kickxellomycotina</taxon>
        <taxon>Kickxellomycetes</taxon>
        <taxon>Kickxellales</taxon>
        <taxon>Kickxellaceae</taxon>
        <taxon>Coemansia</taxon>
    </lineage>
</organism>
<sequence>MRKPSVESLAPATPEHVVSSQSSTLEPTDTDEVVVLESSPARPGTSKAVRVGPGSVQRLSSFFFRGAPPPPPPLPLHIATADQLASEDEAEAAPGGGEGQRTPVSEAAGDLQQMGISPPRKLHGSDFGDIVRQFRWRDDDDDGSAGSDSAASRKRARETLSPDRRKRPAADPPRARPRGRLLRGARPEPRATAAEAEAVAGLRPFGSADEIEATMRKTRGVRLALYNQYRDTLLGHMEVESVLGQCAGMCAQLQGALDAAGIRQTETGITAAADTMVQPRMVNERFQLKHYQLEGVEWLTCLRNAGGSGILADEMGLGKTFQVIAFLCRGLEDGRGARGPSLVVCPSSTLDNWMNECAKFAPSLRAVAYCGSQPERLALQAELQDEAAYDVLITTYTLATGNKMDRVFLKKRRFAAMILDEGHMVKNCMSSRYKWLVQIPAPFRLLLTGTPLQNNLQELVSLLAFILPQVVAESQLALSHAFKTKQRRGTAADPEDTPASASGVQTPVAVGPVDAHHIEQAKKLLRPFVLRRCKCDVLGDLPAKTEHVVRVELTAAQRTLYDSVAPDAEDIRGRLGELDSARLDEPPQAAGGRRAQASWIATFMDMRKAADHPLLLRSQYDRATVQKMARQLLREPDYADSNYQYVVEDMEVCSDFELHQLCGKYPRMGAFALPDARLLDAGKVRELKTIVDACVAGGEKLLVFSQFTSMLNVLEAVLGVWGVAFFRLDGQTKVDERQGIIDEFNAPACAVPVFLLSTKAGGFGINLTAANVVVIYDAGNNPSEERQAEDRAHRVGQTKDVRVYRLIAANTIDEDILESSRSKLLVEQMFWF</sequence>
<comment type="caution">
    <text evidence="1">The sequence shown here is derived from an EMBL/GenBank/DDBJ whole genome shotgun (WGS) entry which is preliminary data.</text>
</comment>
<keyword evidence="2" id="KW-1185">Reference proteome</keyword>